<dbReference type="AlphaFoldDB" id="A0A660KW88"/>
<organism evidence="2 3">
    <name type="scientific">Brockia lithotrophica</name>
    <dbReference type="NCBI Taxonomy" id="933949"/>
    <lineage>
        <taxon>Bacteria</taxon>
        <taxon>Bacillati</taxon>
        <taxon>Bacillota</taxon>
        <taxon>Bacilli</taxon>
        <taxon>Bacillales</taxon>
        <taxon>Bacillales Family X. Incertae Sedis</taxon>
        <taxon>Brockia</taxon>
    </lineage>
</organism>
<sequence length="57" mass="5846">MREDAPGRLGYLGNLWAERGLRVSAHALLGSPAGRQSPRKGFGEAATGGLTTAPLGV</sequence>
<dbReference type="Proteomes" id="UP000267019">
    <property type="component" value="Unassembled WGS sequence"/>
</dbReference>
<accession>A0A660KW88</accession>
<evidence type="ECO:0000256" key="1">
    <source>
        <dbReference type="SAM" id="MobiDB-lite"/>
    </source>
</evidence>
<protein>
    <submittedName>
        <fullName evidence="2">Uncharacterized protein</fullName>
    </submittedName>
</protein>
<feature type="region of interest" description="Disordered" evidence="1">
    <location>
        <begin position="31"/>
        <end position="57"/>
    </location>
</feature>
<keyword evidence="3" id="KW-1185">Reference proteome</keyword>
<reference evidence="2 3" key="1">
    <citation type="submission" date="2018-10" db="EMBL/GenBank/DDBJ databases">
        <title>Genomic Encyclopedia of Type Strains, Phase IV (KMG-IV): sequencing the most valuable type-strain genomes for metagenomic binning, comparative biology and taxonomic classification.</title>
        <authorList>
            <person name="Goeker M."/>
        </authorList>
    </citation>
    <scope>NUCLEOTIDE SEQUENCE [LARGE SCALE GENOMIC DNA]</scope>
    <source>
        <strain evidence="2 3">DSM 22653</strain>
    </source>
</reference>
<evidence type="ECO:0000313" key="3">
    <source>
        <dbReference type="Proteomes" id="UP000267019"/>
    </source>
</evidence>
<evidence type="ECO:0000313" key="2">
    <source>
        <dbReference type="EMBL" id="RKQ84712.1"/>
    </source>
</evidence>
<name>A0A660KW88_9BACL</name>
<comment type="caution">
    <text evidence="2">The sequence shown here is derived from an EMBL/GenBank/DDBJ whole genome shotgun (WGS) entry which is preliminary data.</text>
</comment>
<proteinExistence type="predicted"/>
<dbReference type="EMBL" id="RBIJ01000003">
    <property type="protein sequence ID" value="RKQ84712.1"/>
    <property type="molecule type" value="Genomic_DNA"/>
</dbReference>
<gene>
    <name evidence="2" type="ORF">C7438_1205</name>
</gene>